<dbReference type="Proteomes" id="UP001164539">
    <property type="component" value="Chromosome 8"/>
</dbReference>
<name>A0ACC1XQR6_MELAZ</name>
<protein>
    <submittedName>
        <fullName evidence="1">Uncharacterized protein</fullName>
    </submittedName>
</protein>
<organism evidence="1 2">
    <name type="scientific">Melia azedarach</name>
    <name type="common">Chinaberry tree</name>
    <dbReference type="NCBI Taxonomy" id="155640"/>
    <lineage>
        <taxon>Eukaryota</taxon>
        <taxon>Viridiplantae</taxon>
        <taxon>Streptophyta</taxon>
        <taxon>Embryophyta</taxon>
        <taxon>Tracheophyta</taxon>
        <taxon>Spermatophyta</taxon>
        <taxon>Magnoliopsida</taxon>
        <taxon>eudicotyledons</taxon>
        <taxon>Gunneridae</taxon>
        <taxon>Pentapetalae</taxon>
        <taxon>rosids</taxon>
        <taxon>malvids</taxon>
        <taxon>Sapindales</taxon>
        <taxon>Meliaceae</taxon>
        <taxon>Melia</taxon>
    </lineage>
</organism>
<proteinExistence type="predicted"/>
<accession>A0ACC1XQR6</accession>
<keyword evidence="2" id="KW-1185">Reference proteome</keyword>
<evidence type="ECO:0000313" key="1">
    <source>
        <dbReference type="EMBL" id="KAJ4713074.1"/>
    </source>
</evidence>
<sequence length="94" mass="10852">MQRWALMLKGVGMITVQRPATTLELHCDCFQHSCSSLHFVTYYESNLSSRARIEMVKTRGFKESVQRLCCAVQMLPIWSKTKGSNLPICLRNER</sequence>
<dbReference type="EMBL" id="CM051401">
    <property type="protein sequence ID" value="KAJ4713074.1"/>
    <property type="molecule type" value="Genomic_DNA"/>
</dbReference>
<comment type="caution">
    <text evidence="1">The sequence shown here is derived from an EMBL/GenBank/DDBJ whole genome shotgun (WGS) entry which is preliminary data.</text>
</comment>
<reference evidence="1 2" key="1">
    <citation type="journal article" date="2023" name="Science">
        <title>Complex scaffold remodeling in plant triterpene biosynthesis.</title>
        <authorList>
            <person name="De La Pena R."/>
            <person name="Hodgson H."/>
            <person name="Liu J.C."/>
            <person name="Stephenson M.J."/>
            <person name="Martin A.C."/>
            <person name="Owen C."/>
            <person name="Harkess A."/>
            <person name="Leebens-Mack J."/>
            <person name="Jimenez L.E."/>
            <person name="Osbourn A."/>
            <person name="Sattely E.S."/>
        </authorList>
    </citation>
    <scope>NUCLEOTIDE SEQUENCE [LARGE SCALE GENOMIC DNA]</scope>
    <source>
        <strain evidence="2">cv. JPN11</strain>
        <tissue evidence="1">Leaf</tissue>
    </source>
</reference>
<evidence type="ECO:0000313" key="2">
    <source>
        <dbReference type="Proteomes" id="UP001164539"/>
    </source>
</evidence>
<gene>
    <name evidence="1" type="ORF">OWV82_015218</name>
</gene>